<dbReference type="PROSITE" id="PS51419">
    <property type="entry name" value="RAB"/>
    <property type="match status" value="1"/>
</dbReference>
<feature type="transmembrane region" description="Helical" evidence="6">
    <location>
        <begin position="124"/>
        <end position="147"/>
    </location>
</feature>
<dbReference type="SUPFAM" id="SSF52540">
    <property type="entry name" value="P-loop containing nucleoside triphosphate hydrolases"/>
    <property type="match status" value="1"/>
</dbReference>
<evidence type="ECO:0000256" key="2">
    <source>
        <dbReference type="ARBA" id="ARBA00022741"/>
    </source>
</evidence>
<evidence type="ECO:0000256" key="5">
    <source>
        <dbReference type="SAM" id="MobiDB-lite"/>
    </source>
</evidence>
<comment type="caution">
    <text evidence="7">The sequence shown here is derived from an EMBL/GenBank/DDBJ whole genome shotgun (WGS) entry which is preliminary data.</text>
</comment>
<keyword evidence="2" id="KW-0547">Nucleotide-binding</keyword>
<keyword evidence="8" id="KW-1185">Reference proteome</keyword>
<keyword evidence="6" id="KW-0472">Membrane</keyword>
<evidence type="ECO:0000313" key="7">
    <source>
        <dbReference type="EMBL" id="KAG5382461.1"/>
    </source>
</evidence>
<proteinExistence type="inferred from homology"/>
<evidence type="ECO:0000313" key="8">
    <source>
        <dbReference type="Proteomes" id="UP000823674"/>
    </source>
</evidence>
<dbReference type="EMBL" id="JADBGQ010000008">
    <property type="protein sequence ID" value="KAG5382461.1"/>
    <property type="molecule type" value="Genomic_DNA"/>
</dbReference>
<dbReference type="PROSITE" id="PS51420">
    <property type="entry name" value="RHO"/>
    <property type="match status" value="1"/>
</dbReference>
<dbReference type="Proteomes" id="UP000823674">
    <property type="component" value="Chromosome A09"/>
</dbReference>
<dbReference type="InterPro" id="IPR027417">
    <property type="entry name" value="P-loop_NTPase"/>
</dbReference>
<feature type="region of interest" description="Disordered" evidence="5">
    <location>
        <begin position="1"/>
        <end position="72"/>
    </location>
</feature>
<evidence type="ECO:0000256" key="3">
    <source>
        <dbReference type="ARBA" id="ARBA00023134"/>
    </source>
</evidence>
<keyword evidence="6" id="KW-0812">Transmembrane</keyword>
<keyword evidence="3" id="KW-0342">GTP-binding</keyword>
<feature type="compositionally biased region" description="Polar residues" evidence="5">
    <location>
        <begin position="90"/>
        <end position="100"/>
    </location>
</feature>
<reference evidence="7 8" key="1">
    <citation type="submission" date="2021-03" db="EMBL/GenBank/DDBJ databases">
        <authorList>
            <person name="King G.J."/>
            <person name="Bancroft I."/>
            <person name="Baten A."/>
            <person name="Bloomfield J."/>
            <person name="Borpatragohain P."/>
            <person name="He Z."/>
            <person name="Irish N."/>
            <person name="Irwin J."/>
            <person name="Liu K."/>
            <person name="Mauleon R.P."/>
            <person name="Moore J."/>
            <person name="Morris R."/>
            <person name="Ostergaard L."/>
            <person name="Wang B."/>
            <person name="Wells R."/>
        </authorList>
    </citation>
    <scope>NUCLEOTIDE SEQUENCE [LARGE SCALE GENOMIC DNA]</scope>
    <source>
        <strain evidence="7">R-o-18</strain>
        <tissue evidence="7">Leaf</tissue>
    </source>
</reference>
<protein>
    <submittedName>
        <fullName evidence="7">Uncharacterized protein</fullName>
    </submittedName>
</protein>
<feature type="compositionally biased region" description="Basic and acidic residues" evidence="5">
    <location>
        <begin position="17"/>
        <end position="27"/>
    </location>
</feature>
<dbReference type="Pfam" id="PF00071">
    <property type="entry name" value="Ras"/>
    <property type="match status" value="1"/>
</dbReference>
<dbReference type="InterPro" id="IPR005225">
    <property type="entry name" value="Small_GTP-bd"/>
</dbReference>
<organism evidence="7 8">
    <name type="scientific">Brassica rapa subsp. trilocularis</name>
    <dbReference type="NCBI Taxonomy" id="1813537"/>
    <lineage>
        <taxon>Eukaryota</taxon>
        <taxon>Viridiplantae</taxon>
        <taxon>Streptophyta</taxon>
        <taxon>Embryophyta</taxon>
        <taxon>Tracheophyta</taxon>
        <taxon>Spermatophyta</taxon>
        <taxon>Magnoliopsida</taxon>
        <taxon>eudicotyledons</taxon>
        <taxon>Gunneridae</taxon>
        <taxon>Pentapetalae</taxon>
        <taxon>rosids</taxon>
        <taxon>malvids</taxon>
        <taxon>Brassicales</taxon>
        <taxon>Brassicaceae</taxon>
        <taxon>Brassiceae</taxon>
        <taxon>Brassica</taxon>
    </lineage>
</organism>
<dbReference type="NCBIfam" id="TIGR00231">
    <property type="entry name" value="small_GTP"/>
    <property type="match status" value="1"/>
</dbReference>
<dbReference type="PRINTS" id="PR00449">
    <property type="entry name" value="RASTRNSFRMNG"/>
</dbReference>
<dbReference type="SMART" id="SM00173">
    <property type="entry name" value="RAS"/>
    <property type="match status" value="1"/>
</dbReference>
<keyword evidence="4" id="KW-0449">Lipoprotein</keyword>
<feature type="region of interest" description="Disordered" evidence="5">
    <location>
        <begin position="90"/>
        <end position="116"/>
    </location>
</feature>
<dbReference type="Gene3D" id="3.40.50.300">
    <property type="entry name" value="P-loop containing nucleotide triphosphate hydrolases"/>
    <property type="match status" value="1"/>
</dbReference>
<dbReference type="PANTHER" id="PTHR24072">
    <property type="entry name" value="RHO FAMILY GTPASE"/>
    <property type="match status" value="1"/>
</dbReference>
<sequence>MSRCYPFPPPGFVPNQVKDENLIEPIKKREKKDRKHNKDKKRKERDNDAGRSRNHRHKRQRKDESANASKQVESLEKSCLTIELDHQASSQTSCDSSLRSNENEGPNHIKSQPLNGRHNDSGEFVCLLVAGSVLLHVLATTMMTLFLRIVAMGFEETSTRVLLHDKGQKYPEVMMTKKGQKQCSASSHRESIGPSKLCSKCPPSTAIRFLKLVENWAPDRFESKLAESEDQEWWLLMKVGAKRRHQVSVKTSSKGSSSMAWPTAQFLPEVECVTVGDGAVGKTCLLISYTSNTFPTDYVPTVFDNFSANVVVNGATINLGLWDTAGQEDYNRLRPLSYRGADVFILAFSLISKASYENVSKKWIPELEHYAPGVPIVLVGTKLDLRDDKQFFVDHPGAVPITNAQGEELKKLIGAPAYIECSSKSQENVKGVFDAAIRVVLQPPNKKKKKGKAQKACSIL</sequence>
<dbReference type="SMART" id="SM00174">
    <property type="entry name" value="RHO"/>
    <property type="match status" value="1"/>
</dbReference>
<keyword evidence="6" id="KW-1133">Transmembrane helix</keyword>
<evidence type="ECO:0000256" key="1">
    <source>
        <dbReference type="ARBA" id="ARBA00010142"/>
    </source>
</evidence>
<dbReference type="CDD" id="cd04133">
    <property type="entry name" value="Rop_like"/>
    <property type="match status" value="1"/>
</dbReference>
<comment type="similarity">
    <text evidence="1">Belongs to the small GTPase superfamily. Rho family.</text>
</comment>
<accession>A0ABQ7LB42</accession>
<evidence type="ECO:0000256" key="6">
    <source>
        <dbReference type="SAM" id="Phobius"/>
    </source>
</evidence>
<dbReference type="PROSITE" id="PS51421">
    <property type="entry name" value="RAS"/>
    <property type="match status" value="1"/>
</dbReference>
<gene>
    <name evidence="7" type="primary">A09p012840.1_BraROA</name>
    <name evidence="7" type="ORF">IGI04_033931</name>
</gene>
<feature type="compositionally biased region" description="Pro residues" evidence="5">
    <location>
        <begin position="1"/>
        <end position="12"/>
    </location>
</feature>
<dbReference type="InterPro" id="IPR001806">
    <property type="entry name" value="Small_GTPase"/>
</dbReference>
<name>A0ABQ7LB42_BRACM</name>
<dbReference type="InterPro" id="IPR003578">
    <property type="entry name" value="Small_GTPase_Rho"/>
</dbReference>
<dbReference type="SMART" id="SM00175">
    <property type="entry name" value="RAB"/>
    <property type="match status" value="1"/>
</dbReference>
<evidence type="ECO:0000256" key="4">
    <source>
        <dbReference type="ARBA" id="ARBA00023288"/>
    </source>
</evidence>
<feature type="compositionally biased region" description="Basic residues" evidence="5">
    <location>
        <begin position="28"/>
        <end position="43"/>
    </location>
</feature>